<feature type="compositionally biased region" description="Basic and acidic residues" evidence="1">
    <location>
        <begin position="99"/>
        <end position="109"/>
    </location>
</feature>
<organism evidence="2 3">
    <name type="scientific">Tenebrio molitor</name>
    <name type="common">Yellow mealworm beetle</name>
    <dbReference type="NCBI Taxonomy" id="7067"/>
    <lineage>
        <taxon>Eukaryota</taxon>
        <taxon>Metazoa</taxon>
        <taxon>Ecdysozoa</taxon>
        <taxon>Arthropoda</taxon>
        <taxon>Hexapoda</taxon>
        <taxon>Insecta</taxon>
        <taxon>Pterygota</taxon>
        <taxon>Neoptera</taxon>
        <taxon>Endopterygota</taxon>
        <taxon>Coleoptera</taxon>
        <taxon>Polyphaga</taxon>
        <taxon>Cucujiformia</taxon>
        <taxon>Tenebrionidae</taxon>
        <taxon>Tenebrio</taxon>
    </lineage>
</organism>
<proteinExistence type="predicted"/>
<comment type="caution">
    <text evidence="2">The sequence shown here is derived from an EMBL/GenBank/DDBJ whole genome shotgun (WGS) entry which is preliminary data.</text>
</comment>
<feature type="compositionally biased region" description="Basic residues" evidence="1">
    <location>
        <begin position="77"/>
        <end position="89"/>
    </location>
</feature>
<dbReference type="AlphaFoldDB" id="A0A8J6LDH4"/>
<reference evidence="2" key="1">
    <citation type="journal article" date="2020" name="J Insects Food Feed">
        <title>The yellow mealworm (Tenebrio molitor) genome: a resource for the emerging insects as food and feed industry.</title>
        <authorList>
            <person name="Eriksson T."/>
            <person name="Andere A."/>
            <person name="Kelstrup H."/>
            <person name="Emery V."/>
            <person name="Picard C."/>
        </authorList>
    </citation>
    <scope>NUCLEOTIDE SEQUENCE</scope>
    <source>
        <strain evidence="2">Stoneville</strain>
        <tissue evidence="2">Whole head</tissue>
    </source>
</reference>
<reference evidence="2" key="2">
    <citation type="submission" date="2021-08" db="EMBL/GenBank/DDBJ databases">
        <authorList>
            <person name="Eriksson T."/>
        </authorList>
    </citation>
    <scope>NUCLEOTIDE SEQUENCE</scope>
    <source>
        <strain evidence="2">Stoneville</strain>
        <tissue evidence="2">Whole head</tissue>
    </source>
</reference>
<feature type="region of interest" description="Disordered" evidence="1">
    <location>
        <begin position="1"/>
        <end position="47"/>
    </location>
</feature>
<evidence type="ECO:0000313" key="2">
    <source>
        <dbReference type="EMBL" id="KAH0815843.1"/>
    </source>
</evidence>
<feature type="compositionally biased region" description="Polar residues" evidence="1">
    <location>
        <begin position="1"/>
        <end position="13"/>
    </location>
</feature>
<protein>
    <submittedName>
        <fullName evidence="2">Uncharacterized protein</fullName>
    </submittedName>
</protein>
<keyword evidence="3" id="KW-1185">Reference proteome</keyword>
<name>A0A8J6LDH4_TENMO</name>
<evidence type="ECO:0000256" key="1">
    <source>
        <dbReference type="SAM" id="MobiDB-lite"/>
    </source>
</evidence>
<evidence type="ECO:0000313" key="3">
    <source>
        <dbReference type="Proteomes" id="UP000719412"/>
    </source>
</evidence>
<feature type="region of interest" description="Disordered" evidence="1">
    <location>
        <begin position="65"/>
        <end position="189"/>
    </location>
</feature>
<feature type="compositionally biased region" description="Basic and acidic residues" evidence="1">
    <location>
        <begin position="65"/>
        <end position="76"/>
    </location>
</feature>
<dbReference type="Proteomes" id="UP000719412">
    <property type="component" value="Unassembled WGS sequence"/>
</dbReference>
<dbReference type="EMBL" id="JABDTM020022519">
    <property type="protein sequence ID" value="KAH0815843.1"/>
    <property type="molecule type" value="Genomic_DNA"/>
</dbReference>
<accession>A0A8J6LDH4</accession>
<sequence length="189" mass="22559">MNAKAHQSSQKNWSNRDKTLSPVMRQRGEEAEEDEGEERKEKVTVSEEITMQEWEEYFIKLLERGKEKGEAETEMKKKQKRQRKQKSQKRGVLGVDIKTPGKSDTEYCREKKKNTEKKEREKYYQRSGYASEAGRQTNIDLSERDKDIDKQERRERIKESRWRDLEYGNEEREETSVGWKGRKEGAECV</sequence>
<feature type="compositionally biased region" description="Basic and acidic residues" evidence="1">
    <location>
        <begin position="141"/>
        <end position="170"/>
    </location>
</feature>
<gene>
    <name evidence="2" type="ORF">GEV33_006948</name>
</gene>